<dbReference type="HOGENOM" id="CLU_000445_88_2_10"/>
<dbReference type="PANTHER" id="PTHR43280:SF32">
    <property type="entry name" value="TRANSCRIPTIONAL REGULATORY PROTEIN"/>
    <property type="match status" value="1"/>
</dbReference>
<organism evidence="5 6">
    <name type="scientific">Parabacteroides goldsteinii DSM 19448 = WAL 12034</name>
    <dbReference type="NCBI Taxonomy" id="927665"/>
    <lineage>
        <taxon>Bacteria</taxon>
        <taxon>Pseudomonadati</taxon>
        <taxon>Bacteroidota</taxon>
        <taxon>Bacteroidia</taxon>
        <taxon>Bacteroidales</taxon>
        <taxon>Tannerellaceae</taxon>
        <taxon>Parabacteroides</taxon>
    </lineage>
</organism>
<evidence type="ECO:0000256" key="1">
    <source>
        <dbReference type="ARBA" id="ARBA00023015"/>
    </source>
</evidence>
<protein>
    <recommendedName>
        <fullName evidence="4">HTH araC/xylS-type domain-containing protein</fullName>
    </recommendedName>
</protein>
<dbReference type="GO" id="GO:0043565">
    <property type="term" value="F:sequence-specific DNA binding"/>
    <property type="evidence" value="ECO:0007669"/>
    <property type="project" value="InterPro"/>
</dbReference>
<accession>A0A0F5JK29</accession>
<dbReference type="AlphaFoldDB" id="A0A0F5JK29"/>
<reference evidence="5 6" key="1">
    <citation type="submission" date="2013-04" db="EMBL/GenBank/DDBJ databases">
        <title>The Genome Sequence of Parabacteroides goldsteinii DSM 19448.</title>
        <authorList>
            <consortium name="The Broad Institute Genomics Platform"/>
            <person name="Earl A."/>
            <person name="Ward D."/>
            <person name="Feldgarden M."/>
            <person name="Gevers D."/>
            <person name="Martens E."/>
            <person name="Sakamoto M."/>
            <person name="Benno Y."/>
            <person name="Song Y."/>
            <person name="Liu C."/>
            <person name="Lee J."/>
            <person name="Bolanos M."/>
            <person name="Vaisanen M.L."/>
            <person name="Finegold S.M."/>
            <person name="Walker B."/>
            <person name="Young S."/>
            <person name="Zeng Q."/>
            <person name="Gargeya S."/>
            <person name="Fitzgerald M."/>
            <person name="Haas B."/>
            <person name="Abouelleil A."/>
            <person name="Allen A.W."/>
            <person name="Alvarado L."/>
            <person name="Arachchi H.M."/>
            <person name="Berlin A.M."/>
            <person name="Chapman S.B."/>
            <person name="Gainer-Dewar J."/>
            <person name="Goldberg J."/>
            <person name="Griggs A."/>
            <person name="Gujja S."/>
            <person name="Hansen M."/>
            <person name="Howarth C."/>
            <person name="Imamovic A."/>
            <person name="Ireland A."/>
            <person name="Larimer J."/>
            <person name="McCowan C."/>
            <person name="Murphy C."/>
            <person name="Pearson M."/>
            <person name="Poon T.W."/>
            <person name="Priest M."/>
            <person name="Roberts A."/>
            <person name="Saif S."/>
            <person name="Shea T."/>
            <person name="Sisk P."/>
            <person name="Sykes S."/>
            <person name="Wortman J."/>
            <person name="Nusbaum C."/>
            <person name="Birren B."/>
        </authorList>
    </citation>
    <scope>NUCLEOTIDE SEQUENCE [LARGE SCALE GENOMIC DNA]</scope>
    <source>
        <strain evidence="5 6">DSM 19448</strain>
    </source>
</reference>
<proteinExistence type="predicted"/>
<dbReference type="EMBL" id="AQHV01000008">
    <property type="protein sequence ID" value="KKB57802.1"/>
    <property type="molecule type" value="Genomic_DNA"/>
</dbReference>
<dbReference type="PANTHER" id="PTHR43280">
    <property type="entry name" value="ARAC-FAMILY TRANSCRIPTIONAL REGULATOR"/>
    <property type="match status" value="1"/>
</dbReference>
<dbReference type="Proteomes" id="UP000033047">
    <property type="component" value="Unassembled WGS sequence"/>
</dbReference>
<keyword evidence="3" id="KW-0804">Transcription</keyword>
<sequence length="357" mass="41605">MSDFFSNEVWLKIEYCCSKIEQGISHETILLTSVKWSGLLSDIFFIFAVHRKLFMEQSVLQLTIEDLLSFGMNSKSYQDKLIIVEFSGGDHKNPGFKEGASIRLDAFSIFLVRQGEIDITIDDFTYHLSDNLLLDIMDMHSVKDFRISPDFRGYHLIIERNLFSEIMLNSRRMPAAYIASRHSRPIQKLNEEEGALLENCLHRIERNIERTEHAWQRDIIMNELRGFLLEMNNIVYQANRGNVSPNPPSRDLLLFLFIQLLNKHCRTEHSVSFYAGELCITPEYLSRIMKSFSGKTVNQWISEALIRESEILLRNPDLTIQQVADMLNFSDQSSFGKFFKKHRDISPLAFKRQFAKD</sequence>
<feature type="domain" description="HTH araC/xylS-type" evidence="4">
    <location>
        <begin position="255"/>
        <end position="353"/>
    </location>
</feature>
<dbReference type="GO" id="GO:0003700">
    <property type="term" value="F:DNA-binding transcription factor activity"/>
    <property type="evidence" value="ECO:0007669"/>
    <property type="project" value="InterPro"/>
</dbReference>
<evidence type="ECO:0000256" key="3">
    <source>
        <dbReference type="ARBA" id="ARBA00023163"/>
    </source>
</evidence>
<dbReference type="SUPFAM" id="SSF46689">
    <property type="entry name" value="Homeodomain-like"/>
    <property type="match status" value="1"/>
</dbReference>
<comment type="caution">
    <text evidence="5">The sequence shown here is derived from an EMBL/GenBank/DDBJ whole genome shotgun (WGS) entry which is preliminary data.</text>
</comment>
<dbReference type="SMART" id="SM00342">
    <property type="entry name" value="HTH_ARAC"/>
    <property type="match status" value="1"/>
</dbReference>
<dbReference type="Gene3D" id="1.10.10.60">
    <property type="entry name" value="Homeodomain-like"/>
    <property type="match status" value="1"/>
</dbReference>
<dbReference type="STRING" id="927665.HMPREF1535_01249"/>
<dbReference type="InterPro" id="IPR009057">
    <property type="entry name" value="Homeodomain-like_sf"/>
</dbReference>
<dbReference type="PATRIC" id="fig|927665.4.peg.1275"/>
<dbReference type="Pfam" id="PF12833">
    <property type="entry name" value="HTH_18"/>
    <property type="match status" value="1"/>
</dbReference>
<evidence type="ECO:0000313" key="5">
    <source>
        <dbReference type="EMBL" id="KKB57802.1"/>
    </source>
</evidence>
<evidence type="ECO:0000256" key="2">
    <source>
        <dbReference type="ARBA" id="ARBA00023125"/>
    </source>
</evidence>
<name>A0A0F5JK29_9BACT</name>
<dbReference type="InterPro" id="IPR018060">
    <property type="entry name" value="HTH_AraC"/>
</dbReference>
<gene>
    <name evidence="5" type="ORF">HMPREF1535_01249</name>
</gene>
<evidence type="ECO:0000259" key="4">
    <source>
        <dbReference type="PROSITE" id="PS01124"/>
    </source>
</evidence>
<dbReference type="PROSITE" id="PS01124">
    <property type="entry name" value="HTH_ARAC_FAMILY_2"/>
    <property type="match status" value="1"/>
</dbReference>
<evidence type="ECO:0000313" key="6">
    <source>
        <dbReference type="Proteomes" id="UP000033047"/>
    </source>
</evidence>
<keyword evidence="1" id="KW-0805">Transcription regulation</keyword>
<keyword evidence="2" id="KW-0238">DNA-binding</keyword>